<name>A0A6A8V6M6_STRPA</name>
<dbReference type="Proteomes" id="UP000460220">
    <property type="component" value="Unassembled WGS sequence"/>
</dbReference>
<sequence>MTVTVISKSGLLDHGNKTKEAAVEYRSQISSVQRKIEAKVTGQEANAIKAFIAKLNSLSQTLHDSYPLTLELYSEAVLKYETGLTAAGFSSEVVKTKAADIQSIKTWLGETKSKEFLEKSEDLDAAIQVASKALALEPGAVEFTRDAGARAHSIAMNLAKHGDERQTTHDELENNLKQFISSLTVVSERLVGVKATLDNARFISSFSLNTAMDLISKGYLNEQNMDFLDSIQNEGDAKVLKVILGEHGYSAPTGFFTALGSVDTTKVSHAMMDIVYNRVNKEFSNVEKDKSPAMENLRTYIQAISNQDQEKAKAYFENLVLAGDRYAQTITELAKALVPDFPKTNDSESKFKNYEAEKLKIQPQLEGFNEHIKRAGVLTSLFESLYAVGIGKSKKDYSYMGPNMSLDTSIVLSGLTFNGKNGFEFNVSAPDSAGIRRDKSYSTEFFNTGEGVRNAEAISEIRELREKRDKEAALFAVDLAKMALGSFIPGSDKILDLISSGVKIDNNLSSSLNFGDKVGTVTFSDLYKKKVGEKISDSSTLSDHLEKYYEYDQGITKREKNLAGSIFGTGGRRLSGDSKDEFVKYDLNYDLQANIKIYDLEKNGLKTFVYHNTDGEISSKINSVKNYDKIMKEIASENNIDNSDDKKHYRILTKNTYNLFINGDDTRVSEISSSNIYQGLRKLDKEFGNKDKSKIFQSEKYHKWDPSGLSSSDSDFGTE</sequence>
<organism evidence="2">
    <name type="scientific">Streptococcus parasanguinis</name>
    <dbReference type="NCBI Taxonomy" id="1318"/>
    <lineage>
        <taxon>Bacteria</taxon>
        <taxon>Bacillati</taxon>
        <taxon>Bacillota</taxon>
        <taxon>Bacilli</taxon>
        <taxon>Lactobacillales</taxon>
        <taxon>Streptococcaceae</taxon>
        <taxon>Streptococcus</taxon>
    </lineage>
</organism>
<dbReference type="EMBL" id="WMZE01000003">
    <property type="protein sequence ID" value="MTS01625.1"/>
    <property type="molecule type" value="Genomic_DNA"/>
</dbReference>
<protein>
    <submittedName>
        <fullName evidence="2">Uncharacterized protein</fullName>
    </submittedName>
</protein>
<evidence type="ECO:0000313" key="3">
    <source>
        <dbReference type="Proteomes" id="UP000460220"/>
    </source>
</evidence>
<evidence type="ECO:0000313" key="2">
    <source>
        <dbReference type="EMBL" id="MTS01625.1"/>
    </source>
</evidence>
<accession>A0A6A8V6M6</accession>
<reference evidence="2 3" key="1">
    <citation type="journal article" date="2019" name="Nat. Med.">
        <title>A library of human gut bacterial isolates paired with longitudinal multiomics data enables mechanistic microbiome research.</title>
        <authorList>
            <person name="Poyet M."/>
            <person name="Groussin M."/>
            <person name="Gibbons S.M."/>
            <person name="Avila-Pacheco J."/>
            <person name="Jiang X."/>
            <person name="Kearney S.M."/>
            <person name="Perrotta A.R."/>
            <person name="Berdy B."/>
            <person name="Zhao S."/>
            <person name="Lieberman T.D."/>
            <person name="Swanson P.K."/>
            <person name="Smith M."/>
            <person name="Roesemann S."/>
            <person name="Alexander J.E."/>
            <person name="Rich S.A."/>
            <person name="Livny J."/>
            <person name="Vlamakis H."/>
            <person name="Clish C."/>
            <person name="Bullock K."/>
            <person name="Deik A."/>
            <person name="Scott J."/>
            <person name="Pierce K.A."/>
            <person name="Xavier R.J."/>
            <person name="Alm E.J."/>
        </authorList>
    </citation>
    <scope>NUCLEOTIDE SEQUENCE</scope>
    <source>
        <strain evidence="1 3">BIOML-A12</strain>
        <strain evidence="2">BIOML-A6</strain>
    </source>
</reference>
<gene>
    <name evidence="1" type="ORF">GMC73_06435</name>
    <name evidence="2" type="ORF">GMC90_07360</name>
</gene>
<proteinExistence type="predicted"/>
<comment type="caution">
    <text evidence="2">The sequence shown here is derived from an EMBL/GenBank/DDBJ whole genome shotgun (WGS) entry which is preliminary data.</text>
</comment>
<evidence type="ECO:0000313" key="1">
    <source>
        <dbReference type="EMBL" id="MTR66887.1"/>
    </source>
</evidence>
<dbReference type="EMBL" id="WMYY01000005">
    <property type="protein sequence ID" value="MTR66887.1"/>
    <property type="molecule type" value="Genomic_DNA"/>
</dbReference>
<dbReference type="AlphaFoldDB" id="A0A6A8V6M6"/>
<dbReference type="RefSeq" id="WP_155127283.1">
    <property type="nucleotide sequence ID" value="NZ_WMYY01000005.1"/>
</dbReference>